<dbReference type="GO" id="GO:0006508">
    <property type="term" value="P:proteolysis"/>
    <property type="evidence" value="ECO:0007669"/>
    <property type="project" value="UniProtKB-KW"/>
</dbReference>
<name>A0A1L7RPN2_9ACTO</name>
<dbReference type="RefSeq" id="WP_244671575.1">
    <property type="nucleotide sequence ID" value="NZ_LK995500.1"/>
</dbReference>
<dbReference type="Pfam" id="PF01464">
    <property type="entry name" value="SLT"/>
    <property type="match status" value="1"/>
</dbReference>
<keyword evidence="3" id="KW-0378">Hydrolase</keyword>
<dbReference type="InterPro" id="IPR051794">
    <property type="entry name" value="PG_Endopeptidase_C40"/>
</dbReference>
<dbReference type="AlphaFoldDB" id="A0A1L7RPN2"/>
<protein>
    <submittedName>
        <fullName evidence="6">Peptidase</fullName>
    </submittedName>
</protein>
<dbReference type="Gene3D" id="1.10.530.10">
    <property type="match status" value="1"/>
</dbReference>
<feature type="domain" description="NlpC/P60" evidence="5">
    <location>
        <begin position="202"/>
        <end position="322"/>
    </location>
</feature>
<dbReference type="Gene3D" id="3.90.1720.10">
    <property type="entry name" value="endopeptidase domain like (from Nostoc punctiforme)"/>
    <property type="match status" value="1"/>
</dbReference>
<dbReference type="InterPro" id="IPR023346">
    <property type="entry name" value="Lysozyme-like_dom_sf"/>
</dbReference>
<dbReference type="CDD" id="cd13399">
    <property type="entry name" value="Slt35-like"/>
    <property type="match status" value="1"/>
</dbReference>
<gene>
    <name evidence="6" type="ORF">AAM4_1472</name>
</gene>
<dbReference type="SUPFAM" id="SSF53955">
    <property type="entry name" value="Lysozyme-like"/>
    <property type="match status" value="1"/>
</dbReference>
<dbReference type="PANTHER" id="PTHR47359:SF3">
    <property type="entry name" value="NLP_P60 DOMAIN-CONTAINING PROTEIN-RELATED"/>
    <property type="match status" value="1"/>
</dbReference>
<dbReference type="PANTHER" id="PTHR47359">
    <property type="entry name" value="PEPTIDOGLYCAN DL-ENDOPEPTIDASE CWLO"/>
    <property type="match status" value="1"/>
</dbReference>
<evidence type="ECO:0000259" key="5">
    <source>
        <dbReference type="PROSITE" id="PS51935"/>
    </source>
</evidence>
<organism evidence="6">
    <name type="scientific">Actinomyces succiniciruminis</name>
    <dbReference type="NCBI Taxonomy" id="1522002"/>
    <lineage>
        <taxon>Bacteria</taxon>
        <taxon>Bacillati</taxon>
        <taxon>Actinomycetota</taxon>
        <taxon>Actinomycetes</taxon>
        <taxon>Actinomycetales</taxon>
        <taxon>Actinomycetaceae</taxon>
        <taxon>Actinomyces</taxon>
    </lineage>
</organism>
<dbReference type="InterPro" id="IPR000064">
    <property type="entry name" value="NLP_P60_dom"/>
</dbReference>
<keyword evidence="4" id="KW-0788">Thiol protease</keyword>
<evidence type="ECO:0000313" key="6">
    <source>
        <dbReference type="EMBL" id="CED91304.1"/>
    </source>
</evidence>
<dbReference type="Pfam" id="PF00877">
    <property type="entry name" value="NLPC_P60"/>
    <property type="match status" value="1"/>
</dbReference>
<comment type="similarity">
    <text evidence="1">Belongs to the peptidase C40 family.</text>
</comment>
<evidence type="ECO:0000256" key="4">
    <source>
        <dbReference type="ARBA" id="ARBA00022807"/>
    </source>
</evidence>
<accession>A0A1L7RPN2</accession>
<evidence type="ECO:0000256" key="2">
    <source>
        <dbReference type="ARBA" id="ARBA00022670"/>
    </source>
</evidence>
<dbReference type="SUPFAM" id="SSF54001">
    <property type="entry name" value="Cysteine proteinases"/>
    <property type="match status" value="1"/>
</dbReference>
<proteinExistence type="inferred from homology"/>
<reference evidence="6" key="1">
    <citation type="submission" date="2014-07" db="EMBL/GenBank/DDBJ databases">
        <authorList>
            <person name="Zhang J.E."/>
            <person name="Yang H."/>
            <person name="Guo J."/>
            <person name="Deng Z."/>
            <person name="Luo H."/>
            <person name="Luo M."/>
            <person name="Zhao B."/>
        </authorList>
    </citation>
    <scope>NUCLEOTIDE SEQUENCE</scope>
    <source>
        <strain evidence="6">AM4</strain>
    </source>
</reference>
<dbReference type="EMBL" id="LK995500">
    <property type="protein sequence ID" value="CED91304.1"/>
    <property type="molecule type" value="Genomic_DNA"/>
</dbReference>
<dbReference type="PROSITE" id="PS51935">
    <property type="entry name" value="NLPC_P60"/>
    <property type="match status" value="1"/>
</dbReference>
<sequence>MKKTGLIAVLPLLLVLPIIIMGGGDSSAQEPTTAGSVSVTGVPDEYLDVVTRAGGMCDAITAPLLAAQIQVESGWTAVVSSDAGANGIAQFIPSTWAQYGMDGDGDGVADVNNPQDAIMGQANYMCVLSEVIQGWLDQGVVNGSLTELTLAAYNAGEGAVHDHGGIPPYKETQEYVPAILELVPQYTAEGGTVTAASSGGDSSTAQTAIVAAKAQLGIPYVWGGESDAGVDCSGMVMRAYAAAGIALPHDSRQQYGSGTKIPRAEAQPGDLLFWSYTGQQADIYHVAMYLGDGMLIDANFTPGVSIRAVWESEIMPYAVRPY</sequence>
<keyword evidence="2" id="KW-0645">Protease</keyword>
<evidence type="ECO:0000256" key="1">
    <source>
        <dbReference type="ARBA" id="ARBA00007074"/>
    </source>
</evidence>
<dbReference type="GO" id="GO:0008234">
    <property type="term" value="F:cysteine-type peptidase activity"/>
    <property type="evidence" value="ECO:0007669"/>
    <property type="project" value="UniProtKB-KW"/>
</dbReference>
<dbReference type="InterPro" id="IPR038765">
    <property type="entry name" value="Papain-like_cys_pep_sf"/>
</dbReference>
<dbReference type="InterPro" id="IPR008258">
    <property type="entry name" value="Transglycosylase_SLT_dom_1"/>
</dbReference>
<evidence type="ECO:0000256" key="3">
    <source>
        <dbReference type="ARBA" id="ARBA00022801"/>
    </source>
</evidence>